<evidence type="ECO:0000256" key="1">
    <source>
        <dbReference type="ARBA" id="ARBA00004613"/>
    </source>
</evidence>
<comment type="subcellular location">
    <subcellularLocation>
        <location evidence="1">Secreted</location>
    </subcellularLocation>
</comment>
<reference evidence="5" key="1">
    <citation type="submission" date="2021-06" db="EMBL/GenBank/DDBJ databases">
        <authorList>
            <person name="Kallberg Y."/>
            <person name="Tangrot J."/>
            <person name="Rosling A."/>
        </authorList>
    </citation>
    <scope>NUCLEOTIDE SEQUENCE</scope>
    <source>
        <strain evidence="5">UK204</strain>
    </source>
</reference>
<dbReference type="OrthoDB" id="2377576at2759"/>
<keyword evidence="3" id="KW-0732">Signal</keyword>
<evidence type="ECO:0000256" key="3">
    <source>
        <dbReference type="ARBA" id="ARBA00022729"/>
    </source>
</evidence>
<organism evidence="5 6">
    <name type="scientific">Funneliformis caledonium</name>
    <dbReference type="NCBI Taxonomy" id="1117310"/>
    <lineage>
        <taxon>Eukaryota</taxon>
        <taxon>Fungi</taxon>
        <taxon>Fungi incertae sedis</taxon>
        <taxon>Mucoromycota</taxon>
        <taxon>Glomeromycotina</taxon>
        <taxon>Glomeromycetes</taxon>
        <taxon>Glomerales</taxon>
        <taxon>Glomeraceae</taxon>
        <taxon>Funneliformis</taxon>
    </lineage>
</organism>
<comment type="caution">
    <text evidence="5">The sequence shown here is derived from an EMBL/GenBank/DDBJ whole genome shotgun (WGS) entry which is preliminary data.</text>
</comment>
<feature type="domain" description="VWFA" evidence="4">
    <location>
        <begin position="2"/>
        <end position="199"/>
    </location>
</feature>
<dbReference type="InterPro" id="IPR002035">
    <property type="entry name" value="VWF_A"/>
</dbReference>
<dbReference type="SUPFAM" id="SSF53300">
    <property type="entry name" value="vWA-like"/>
    <property type="match status" value="1"/>
</dbReference>
<dbReference type="AlphaFoldDB" id="A0A9N9A782"/>
<dbReference type="Proteomes" id="UP000789570">
    <property type="component" value="Unassembled WGS sequence"/>
</dbReference>
<dbReference type="InterPro" id="IPR052969">
    <property type="entry name" value="Thr-specific_kinase-like"/>
</dbReference>
<accession>A0A9N9A782</accession>
<dbReference type="CDD" id="cd00198">
    <property type="entry name" value="vWFA"/>
    <property type="match status" value="1"/>
</dbReference>
<dbReference type="EMBL" id="CAJVPQ010000926">
    <property type="protein sequence ID" value="CAG8519970.1"/>
    <property type="molecule type" value="Genomic_DNA"/>
</dbReference>
<evidence type="ECO:0000313" key="5">
    <source>
        <dbReference type="EMBL" id="CAG8519970.1"/>
    </source>
</evidence>
<dbReference type="SMART" id="SM00327">
    <property type="entry name" value="VWA"/>
    <property type="match status" value="1"/>
</dbReference>
<keyword evidence="2" id="KW-0964">Secreted</keyword>
<keyword evidence="6" id="KW-1185">Reference proteome</keyword>
<proteinExistence type="predicted"/>
<name>A0A9N9A782_9GLOM</name>
<gene>
    <name evidence="5" type="ORF">FCALED_LOCUS4646</name>
</gene>
<dbReference type="Gene3D" id="3.40.50.410">
    <property type="entry name" value="von Willebrand factor, type A domain"/>
    <property type="match status" value="1"/>
</dbReference>
<evidence type="ECO:0000313" key="6">
    <source>
        <dbReference type="Proteomes" id="UP000789570"/>
    </source>
</evidence>
<dbReference type="InterPro" id="IPR056861">
    <property type="entry name" value="HMCN1-like_VWA"/>
</dbReference>
<dbReference type="InterPro" id="IPR036465">
    <property type="entry name" value="vWFA_dom_sf"/>
</dbReference>
<dbReference type="Pfam" id="PF25106">
    <property type="entry name" value="VWA_4"/>
    <property type="match status" value="1"/>
</dbReference>
<protein>
    <submittedName>
        <fullName evidence="5">17858_t:CDS:1</fullName>
    </submittedName>
</protein>
<evidence type="ECO:0000259" key="4">
    <source>
        <dbReference type="SMART" id="SM00327"/>
    </source>
</evidence>
<evidence type="ECO:0000256" key="2">
    <source>
        <dbReference type="ARBA" id="ARBA00022525"/>
    </source>
</evidence>
<dbReference type="PANTHER" id="PTHR47763:SF4">
    <property type="entry name" value="ALPHA-PROTEIN KINASE VWKA"/>
    <property type="match status" value="1"/>
</dbReference>
<dbReference type="PANTHER" id="PTHR47763">
    <property type="entry name" value="ALPHA-PROTEIN KINASE VWKA"/>
    <property type="match status" value="1"/>
</dbReference>
<sequence length="210" mass="23415">MEVDLCFVMDCTGSMGSHINAAKACILKVANHMEKLKPSVKIRFSFCGYRDHCDAANRLQIFPFTESYVHFERDLSTVSATGGGDSPEDVLGGLNAAVNQMSWRNEARIIFHIGDYPPHGSRYKNNDDSYPNGDPYGLTAESVLGEMKSKNIIYFFGKITHFTNEMVNIFRSIIGEFPVYDLNTVDTGLLVNKFFEATCSVIKTAISLIE</sequence>